<comment type="similarity">
    <text evidence="4">Belongs to the TonB-dependent receptor family.</text>
</comment>
<dbReference type="InterPro" id="IPR036942">
    <property type="entry name" value="Beta-barrel_TonB_sf"/>
</dbReference>
<dbReference type="InterPro" id="IPR000531">
    <property type="entry name" value="Beta-barrel_TonB"/>
</dbReference>
<dbReference type="Proteomes" id="UP000188604">
    <property type="component" value="Chromosome"/>
</dbReference>
<proteinExistence type="inferred from homology"/>
<dbReference type="EMBL" id="CP014691">
    <property type="protein sequence ID" value="AQS87874.1"/>
    <property type="molecule type" value="Genomic_DNA"/>
</dbReference>
<dbReference type="SUPFAM" id="SSF56935">
    <property type="entry name" value="Porins"/>
    <property type="match status" value="1"/>
</dbReference>
<evidence type="ECO:0000259" key="7">
    <source>
        <dbReference type="Pfam" id="PF00593"/>
    </source>
</evidence>
<gene>
    <name evidence="9" type="ORF">A0U93_07925</name>
</gene>
<evidence type="ECO:0000313" key="9">
    <source>
        <dbReference type="EMBL" id="AQS87874.1"/>
    </source>
</evidence>
<dbReference type="KEGG" id="nch:A0U93_07925"/>
<feature type="chain" id="PRO_5012211424" evidence="6">
    <location>
        <begin position="33"/>
        <end position="1029"/>
    </location>
</feature>
<keyword evidence="2 4" id="KW-0472">Membrane</keyword>
<dbReference type="InterPro" id="IPR037066">
    <property type="entry name" value="Plug_dom_sf"/>
</dbReference>
<feature type="region of interest" description="Disordered" evidence="5">
    <location>
        <begin position="35"/>
        <end position="59"/>
    </location>
</feature>
<dbReference type="AlphaFoldDB" id="A0A1U9KPY2"/>
<keyword evidence="10" id="KW-1185">Reference proteome</keyword>
<keyword evidence="3" id="KW-0998">Cell outer membrane</keyword>
<dbReference type="GO" id="GO:0009279">
    <property type="term" value="C:cell outer membrane"/>
    <property type="evidence" value="ECO:0007669"/>
    <property type="project" value="UniProtKB-SubCell"/>
</dbReference>
<protein>
    <submittedName>
        <fullName evidence="9">TonB-dependent receptor</fullName>
    </submittedName>
</protein>
<reference evidence="9 10" key="1">
    <citation type="submission" date="2016-03" db="EMBL/GenBank/DDBJ databases">
        <title>Acetic acid bacteria sequencing.</title>
        <authorList>
            <person name="Brandt J."/>
            <person name="Jakob F."/>
            <person name="Vogel R.F."/>
        </authorList>
    </citation>
    <scope>NUCLEOTIDE SEQUENCE [LARGE SCALE GENOMIC DNA]</scope>
    <source>
        <strain evidence="9 10">NBRC 101099</strain>
    </source>
</reference>
<evidence type="ECO:0000256" key="4">
    <source>
        <dbReference type="RuleBase" id="RU003357"/>
    </source>
</evidence>
<feature type="signal peptide" evidence="6">
    <location>
        <begin position="1"/>
        <end position="32"/>
    </location>
</feature>
<evidence type="ECO:0000256" key="6">
    <source>
        <dbReference type="SAM" id="SignalP"/>
    </source>
</evidence>
<dbReference type="Gene3D" id="2.170.130.10">
    <property type="entry name" value="TonB-dependent receptor, plug domain"/>
    <property type="match status" value="1"/>
</dbReference>
<evidence type="ECO:0000256" key="1">
    <source>
        <dbReference type="ARBA" id="ARBA00004442"/>
    </source>
</evidence>
<comment type="subcellular location">
    <subcellularLocation>
        <location evidence="1 4">Cell outer membrane</location>
    </subcellularLocation>
</comment>
<dbReference type="PANTHER" id="PTHR47234">
    <property type="match status" value="1"/>
</dbReference>
<dbReference type="RefSeq" id="WP_245825158.1">
    <property type="nucleotide sequence ID" value="NZ_BJXS01000007.1"/>
</dbReference>
<evidence type="ECO:0000313" key="10">
    <source>
        <dbReference type="Proteomes" id="UP000188604"/>
    </source>
</evidence>
<keyword evidence="9" id="KW-0675">Receptor</keyword>
<dbReference type="Pfam" id="PF07715">
    <property type="entry name" value="Plug"/>
    <property type="match status" value="1"/>
</dbReference>
<sequence>MKHNIARNFRRSRTLLLTFSAMSGMTVVPAMAQTTSAPTHTVHKAHAKKTRATTRTTTTTPVAAAPVAPAGTAASRNASVVSQTVPTEAAPVRSGSENIVVTGTLFRDPNATSASPITHITSRDLQQRGIKTVSQAMQLLSSNGAGNLTNAWSAGGGFAAGGSAPSLRGLSTDSTLVLMDGQRNSYYPLADDGERNFVDTNWIPQSIVQTIDVQQDGGSATYGADAVAGVVNIITRKEIKGFEGNAEGGLSQRGDSGHQRLYATYGHGDLNNDGYNFYVNSEYQQDDPLYYRQLQGPYNNGDLTGIGGTNGNYNILQDGTIRNFTGTPTALVRPSNGAGGGVGPWQVLNPAGCGATGGALVTGTQTAGDGGRSQACTMNSQRYEQVAPDQRRISATAHFTANVTENSQLTAMFNYSQNRTIVTGTPYGTYGSTSYTQDLQANVQGTPLPATLPNGQLNPNDPFASQGQAAQIAYRYGDLIPTTQALSQNFRGSVDYGGSVASKWGSDWIYDVNFVGMNTLLDQRITGVPTINGEINAINNGTYNFVDPSQNSQAVLNSIAPPNVIHARTQEYSGQATLSKGLFRLPGGMTKLAIGGNWRYEALNDPSANPSHPDDPGEQYTGYINPVNARGHRWVESGFFEVNLPFIKMLNADVSGRYDHYSEGFSHFSPKVGVQFKPFKQLTLRGTFSNGFRVPSFAETGGSNVGYTSYTITNPAFLAQHLNPDGSIDPYAQAYRIGNNTAGNPNLRPETSTNFTGGPIFRPTNWLTLSAEYYFIRKNHYIAPNPIGVQTVADAWVANGNAGLPPNVTVTPGIPDPQNPGGSLRPGIINLGYINTNKISTDGVDLSFEAHSRLPGALHDVLWFSKGTATYVRSLNLTLPDGEVQHYAGTLGPYGAVSGSGTPRWRANWQNSFTYKKLTLTPTVYYTSGYKNVAEDQTGADSRFGCGDNVLTSSSFVPTRCHTKSFWDVDLTVNYKFSKRWSAYANVYNLLGFRAPYDFGTYGGYLYNSSWAQNGVVLRSFQFGMNVTL</sequence>
<dbReference type="STRING" id="320497.A0U93_07925"/>
<feature type="domain" description="TonB-dependent receptor-like beta-barrel" evidence="7">
    <location>
        <begin position="474"/>
        <end position="990"/>
    </location>
</feature>
<dbReference type="InterPro" id="IPR012910">
    <property type="entry name" value="Plug_dom"/>
</dbReference>
<dbReference type="PANTHER" id="PTHR47234:SF2">
    <property type="entry name" value="TONB-DEPENDENT RECEPTOR"/>
    <property type="match status" value="1"/>
</dbReference>
<feature type="domain" description="TonB-dependent receptor plug" evidence="8">
    <location>
        <begin position="112"/>
        <end position="230"/>
    </location>
</feature>
<keyword evidence="4" id="KW-0798">TonB box</keyword>
<organism evidence="9 10">
    <name type="scientific">Neoasaia chiangmaiensis</name>
    <dbReference type="NCBI Taxonomy" id="320497"/>
    <lineage>
        <taxon>Bacteria</taxon>
        <taxon>Pseudomonadati</taxon>
        <taxon>Pseudomonadota</taxon>
        <taxon>Alphaproteobacteria</taxon>
        <taxon>Acetobacterales</taxon>
        <taxon>Acetobacteraceae</taxon>
        <taxon>Neoasaia</taxon>
    </lineage>
</organism>
<evidence type="ECO:0000256" key="2">
    <source>
        <dbReference type="ARBA" id="ARBA00023136"/>
    </source>
</evidence>
<keyword evidence="6" id="KW-0732">Signal</keyword>
<evidence type="ECO:0000259" key="8">
    <source>
        <dbReference type="Pfam" id="PF07715"/>
    </source>
</evidence>
<feature type="compositionally biased region" description="Basic residues" evidence="5">
    <location>
        <begin position="41"/>
        <end position="52"/>
    </location>
</feature>
<evidence type="ECO:0000256" key="5">
    <source>
        <dbReference type="SAM" id="MobiDB-lite"/>
    </source>
</evidence>
<dbReference type="Gene3D" id="2.40.170.20">
    <property type="entry name" value="TonB-dependent receptor, beta-barrel domain"/>
    <property type="match status" value="1"/>
</dbReference>
<name>A0A1U9KPY2_9PROT</name>
<dbReference type="Pfam" id="PF00593">
    <property type="entry name" value="TonB_dep_Rec_b-barrel"/>
    <property type="match status" value="1"/>
</dbReference>
<evidence type="ECO:0000256" key="3">
    <source>
        <dbReference type="ARBA" id="ARBA00023237"/>
    </source>
</evidence>
<accession>A0A1U9KPY2</accession>